<feature type="transmembrane region" description="Helical" evidence="11">
    <location>
        <begin position="253"/>
        <end position="274"/>
    </location>
</feature>
<name>A0A378M0S9_9GAMM</name>
<dbReference type="STRING" id="1122170.GCA_000701265_00352"/>
<keyword evidence="9" id="KW-0445">Lipid transport</keyword>
<proteinExistence type="predicted"/>
<keyword evidence="8 11" id="KW-1133">Transmembrane helix</keyword>
<dbReference type="InterPro" id="IPR003439">
    <property type="entry name" value="ABC_transporter-like_ATP-bd"/>
</dbReference>
<dbReference type="GO" id="GO:0140359">
    <property type="term" value="F:ABC-type transporter activity"/>
    <property type="evidence" value="ECO:0007669"/>
    <property type="project" value="InterPro"/>
</dbReference>
<accession>A0A378M0S9</accession>
<dbReference type="AlphaFoldDB" id="A0A378M0S9"/>
<dbReference type="GO" id="GO:0005886">
    <property type="term" value="C:plasma membrane"/>
    <property type="evidence" value="ECO:0007669"/>
    <property type="project" value="UniProtKB-SubCell"/>
</dbReference>
<dbReference type="Proteomes" id="UP000255297">
    <property type="component" value="Unassembled WGS sequence"/>
</dbReference>
<feature type="transmembrane region" description="Helical" evidence="11">
    <location>
        <begin position="286"/>
        <end position="309"/>
    </location>
</feature>
<evidence type="ECO:0000313" key="14">
    <source>
        <dbReference type="EMBL" id="STY29932.1"/>
    </source>
</evidence>
<dbReference type="GO" id="GO:0016887">
    <property type="term" value="F:ATP hydrolysis activity"/>
    <property type="evidence" value="ECO:0007669"/>
    <property type="project" value="InterPro"/>
</dbReference>
<evidence type="ECO:0000256" key="4">
    <source>
        <dbReference type="ARBA" id="ARBA00022519"/>
    </source>
</evidence>
<evidence type="ECO:0000256" key="11">
    <source>
        <dbReference type="SAM" id="Phobius"/>
    </source>
</evidence>
<feature type="transmembrane region" description="Helical" evidence="11">
    <location>
        <begin position="21"/>
        <end position="40"/>
    </location>
</feature>
<keyword evidence="10 11" id="KW-0472">Membrane</keyword>
<dbReference type="InterPro" id="IPR027417">
    <property type="entry name" value="P-loop_NTPase"/>
</dbReference>
<dbReference type="InterPro" id="IPR039421">
    <property type="entry name" value="Type_1_exporter"/>
</dbReference>
<keyword evidence="6" id="KW-0547">Nucleotide-binding</keyword>
<evidence type="ECO:0000256" key="3">
    <source>
        <dbReference type="ARBA" id="ARBA00022475"/>
    </source>
</evidence>
<keyword evidence="4" id="KW-0997">Cell inner membrane</keyword>
<dbReference type="Gene3D" id="3.40.50.300">
    <property type="entry name" value="P-loop containing nucleotide triphosphate hydrolases"/>
    <property type="match status" value="1"/>
</dbReference>
<comment type="subcellular location">
    <subcellularLocation>
        <location evidence="1">Cell membrane</location>
        <topology evidence="1">Multi-pass membrane protein</topology>
    </subcellularLocation>
</comment>
<dbReference type="FunFam" id="3.40.50.300:FF:000287">
    <property type="entry name" value="Multidrug ABC transporter ATP-binding protein"/>
    <property type="match status" value="1"/>
</dbReference>
<evidence type="ECO:0000313" key="15">
    <source>
        <dbReference type="Proteomes" id="UP000255297"/>
    </source>
</evidence>
<gene>
    <name evidence="14" type="primary">abcT_2</name>
    <name evidence="14" type="ORF">NCTC11532_02134</name>
</gene>
<dbReference type="PANTHER" id="PTHR24221:SF654">
    <property type="entry name" value="ATP-BINDING CASSETTE SUB-FAMILY B MEMBER 6"/>
    <property type="match status" value="1"/>
</dbReference>
<feature type="domain" description="ABC transporter" evidence="12">
    <location>
        <begin position="344"/>
        <end position="578"/>
    </location>
</feature>
<dbReference type="Pfam" id="PF00664">
    <property type="entry name" value="ABC_membrane"/>
    <property type="match status" value="1"/>
</dbReference>
<dbReference type="EMBL" id="UGPB01000001">
    <property type="protein sequence ID" value="STY29932.1"/>
    <property type="molecule type" value="Genomic_DNA"/>
</dbReference>
<dbReference type="GO" id="GO:0005524">
    <property type="term" value="F:ATP binding"/>
    <property type="evidence" value="ECO:0007669"/>
    <property type="project" value="UniProtKB-KW"/>
</dbReference>
<feature type="transmembrane region" description="Helical" evidence="11">
    <location>
        <begin position="146"/>
        <end position="163"/>
    </location>
</feature>
<keyword evidence="14" id="KW-0378">Hydrolase</keyword>
<dbReference type="PANTHER" id="PTHR24221">
    <property type="entry name" value="ATP-BINDING CASSETTE SUB-FAMILY B"/>
    <property type="match status" value="1"/>
</dbReference>
<dbReference type="Pfam" id="PF00005">
    <property type="entry name" value="ABC_tran"/>
    <property type="match status" value="1"/>
</dbReference>
<evidence type="ECO:0000256" key="6">
    <source>
        <dbReference type="ARBA" id="ARBA00022741"/>
    </source>
</evidence>
<evidence type="ECO:0000259" key="13">
    <source>
        <dbReference type="PROSITE" id="PS50929"/>
    </source>
</evidence>
<dbReference type="InterPro" id="IPR011527">
    <property type="entry name" value="ABC1_TM_dom"/>
</dbReference>
<keyword evidence="15" id="KW-1185">Reference proteome</keyword>
<feature type="domain" description="ABC transmembrane type-1" evidence="13">
    <location>
        <begin position="37"/>
        <end position="310"/>
    </location>
</feature>
<evidence type="ECO:0000256" key="10">
    <source>
        <dbReference type="ARBA" id="ARBA00023136"/>
    </source>
</evidence>
<evidence type="ECO:0000256" key="8">
    <source>
        <dbReference type="ARBA" id="ARBA00022989"/>
    </source>
</evidence>
<evidence type="ECO:0000256" key="7">
    <source>
        <dbReference type="ARBA" id="ARBA00022840"/>
    </source>
</evidence>
<feature type="transmembrane region" description="Helical" evidence="11">
    <location>
        <begin position="169"/>
        <end position="186"/>
    </location>
</feature>
<dbReference type="InterPro" id="IPR017871">
    <property type="entry name" value="ABC_transporter-like_CS"/>
</dbReference>
<dbReference type="PROSITE" id="PS00211">
    <property type="entry name" value="ABC_TRANSPORTER_1"/>
    <property type="match status" value="1"/>
</dbReference>
<dbReference type="PROSITE" id="PS50929">
    <property type="entry name" value="ABC_TM1F"/>
    <property type="match status" value="1"/>
</dbReference>
<dbReference type="InterPro" id="IPR003593">
    <property type="entry name" value="AAA+_ATPase"/>
</dbReference>
<dbReference type="RefSeq" id="WP_031564614.1">
    <property type="nucleotide sequence ID" value="NZ_CAAAIS010000001.1"/>
</dbReference>
<dbReference type="OrthoDB" id="6336411at2"/>
<dbReference type="SUPFAM" id="SSF52540">
    <property type="entry name" value="P-loop containing nucleoside triphosphate hydrolases"/>
    <property type="match status" value="1"/>
</dbReference>
<dbReference type="InterPro" id="IPR036640">
    <property type="entry name" value="ABC1_TM_sf"/>
</dbReference>
<keyword evidence="2" id="KW-0813">Transport</keyword>
<dbReference type="SMART" id="SM00382">
    <property type="entry name" value="AAA"/>
    <property type="match status" value="1"/>
</dbReference>
<evidence type="ECO:0000259" key="12">
    <source>
        <dbReference type="PROSITE" id="PS50893"/>
    </source>
</evidence>
<evidence type="ECO:0000256" key="2">
    <source>
        <dbReference type="ARBA" id="ARBA00022448"/>
    </source>
</evidence>
<keyword evidence="3" id="KW-1003">Cell membrane</keyword>
<feature type="transmembrane region" description="Helical" evidence="11">
    <location>
        <begin position="60"/>
        <end position="81"/>
    </location>
</feature>
<dbReference type="PROSITE" id="PS50893">
    <property type="entry name" value="ABC_TRANSPORTER_2"/>
    <property type="match status" value="1"/>
</dbReference>
<keyword evidence="7 14" id="KW-0067">ATP-binding</keyword>
<evidence type="ECO:0000256" key="5">
    <source>
        <dbReference type="ARBA" id="ARBA00022692"/>
    </source>
</evidence>
<dbReference type="Gene3D" id="1.20.1560.10">
    <property type="entry name" value="ABC transporter type 1, transmembrane domain"/>
    <property type="match status" value="1"/>
</dbReference>
<organism evidence="14 15">
    <name type="scientific">Legionella wadsworthii</name>
    <dbReference type="NCBI Taxonomy" id="28088"/>
    <lineage>
        <taxon>Bacteria</taxon>
        <taxon>Pseudomonadati</taxon>
        <taxon>Pseudomonadota</taxon>
        <taxon>Gammaproteobacteria</taxon>
        <taxon>Legionellales</taxon>
        <taxon>Legionellaceae</taxon>
        <taxon>Legionella</taxon>
    </lineage>
</organism>
<dbReference type="SUPFAM" id="SSF90123">
    <property type="entry name" value="ABC transporter transmembrane region"/>
    <property type="match status" value="1"/>
</dbReference>
<evidence type="ECO:0000256" key="1">
    <source>
        <dbReference type="ARBA" id="ARBA00004651"/>
    </source>
</evidence>
<protein>
    <submittedName>
        <fullName evidence="14">ABC transporter ATP-binding protein</fullName>
        <ecNumber evidence="14">3.6.3.-</ecNumber>
    </submittedName>
</protein>
<reference evidence="14 15" key="1">
    <citation type="submission" date="2018-06" db="EMBL/GenBank/DDBJ databases">
        <authorList>
            <consortium name="Pathogen Informatics"/>
            <person name="Doyle S."/>
        </authorList>
    </citation>
    <scope>NUCLEOTIDE SEQUENCE [LARGE SCALE GENOMIC DNA]</scope>
    <source>
        <strain evidence="14 15">NCTC11532</strain>
    </source>
</reference>
<evidence type="ECO:0000256" key="9">
    <source>
        <dbReference type="ARBA" id="ARBA00023055"/>
    </source>
</evidence>
<dbReference type="EC" id="3.6.3.-" evidence="14"/>
<dbReference type="GO" id="GO:0034040">
    <property type="term" value="F:ATPase-coupled lipid transmembrane transporter activity"/>
    <property type="evidence" value="ECO:0007669"/>
    <property type="project" value="TreeGrafter"/>
</dbReference>
<sequence>MNNKDISIYKLFKSLLKSYKLYVLGLLLTATYWGINNALSPYVLKLIIDEVAAFSGDKSAIFNAIKPYILVYISLWILIAMDMRLSDWFRLKLFPYIRYDLVNQMFSYLNQHSHRYFQNNFAGSLANKISDMTAGTVAIFTTMDDAAAQIVGLIIAIISMLLIHPVFALILFIWATVFLGIAFIYFNSIQDLSNSFATSKTTLVGKIVDSISNISNLRLFSRASFENQLIENTVQDTTNKDQAMQWTILKMRAFWDASIIVLIATNLYMLVIMYSKNQVTIGDFSFIISLSISIFYNLWYLASQFVLFAEELGKCKQALTLIAELHEIRDKPDAQSLIVSRGQIEFKNVSFHYDEGAHLFKNKSVIIKPGQKVGLVGLSGSGKSTFVNLILRIFDVESGQILIDDKDIRDVTQDSLRANIAMIPQDVTLFHRTLMDNIRYGRIDASDAEVISASKKAHCHEFISRLPEKYEALVGERGIKLSGGQRQRIAIARAILKNAPILILDEATSALDSLTEKLIQDGLHLLMQNRTTIVVAHRLSTLSEMDRILVFDKGRIIEDGSHDELLKTPSHYCRMWQMQAGGFLPDKM</sequence>
<keyword evidence="5 11" id="KW-0812">Transmembrane</keyword>